<dbReference type="WBParaSite" id="L893_g6928.t1">
    <property type="protein sequence ID" value="L893_g6928.t1"/>
    <property type="gene ID" value="L893_g6928"/>
</dbReference>
<keyword evidence="2" id="KW-1185">Reference proteome</keyword>
<feature type="region of interest" description="Disordered" evidence="1">
    <location>
        <begin position="97"/>
        <end position="129"/>
    </location>
</feature>
<name>A0A1I8AME7_9BILA</name>
<dbReference type="AlphaFoldDB" id="A0A1I8AME7"/>
<organism evidence="2 3">
    <name type="scientific">Steinernema glaseri</name>
    <dbReference type="NCBI Taxonomy" id="37863"/>
    <lineage>
        <taxon>Eukaryota</taxon>
        <taxon>Metazoa</taxon>
        <taxon>Ecdysozoa</taxon>
        <taxon>Nematoda</taxon>
        <taxon>Chromadorea</taxon>
        <taxon>Rhabditida</taxon>
        <taxon>Tylenchina</taxon>
        <taxon>Panagrolaimomorpha</taxon>
        <taxon>Strongyloidoidea</taxon>
        <taxon>Steinernematidae</taxon>
        <taxon>Steinernema</taxon>
    </lineage>
</organism>
<proteinExistence type="predicted"/>
<accession>A0A1I8AME7</accession>
<evidence type="ECO:0000313" key="2">
    <source>
        <dbReference type="Proteomes" id="UP000095287"/>
    </source>
</evidence>
<evidence type="ECO:0000313" key="3">
    <source>
        <dbReference type="WBParaSite" id="L893_g6928.t1"/>
    </source>
</evidence>
<evidence type="ECO:0000256" key="1">
    <source>
        <dbReference type="SAM" id="MobiDB-lite"/>
    </source>
</evidence>
<sequence>MPFFWTESLQKWIKILATCTIICRVSESHLATLNAQIDVLEHHVEMLNQANMHGKCSHCMMNEGLPNYEDVVASHSEESRLLPEQLPIGLPVQQVLQSPQVQVPHSGETQTTEAPEAEPEQNNGPFLHV</sequence>
<protein>
    <submittedName>
        <fullName evidence="3">Polyprotein</fullName>
    </submittedName>
</protein>
<dbReference type="Proteomes" id="UP000095287">
    <property type="component" value="Unplaced"/>
</dbReference>
<reference evidence="3" key="1">
    <citation type="submission" date="2016-11" db="UniProtKB">
        <authorList>
            <consortium name="WormBaseParasite"/>
        </authorList>
    </citation>
    <scope>IDENTIFICATION</scope>
</reference>